<evidence type="ECO:0000313" key="11">
    <source>
        <dbReference type="Proteomes" id="UP000000777"/>
    </source>
</evidence>
<dbReference type="Pfam" id="PF00579">
    <property type="entry name" value="tRNA-synt_1b"/>
    <property type="match status" value="1"/>
</dbReference>
<dbReference type="GO" id="GO:0006437">
    <property type="term" value="P:tyrosyl-tRNA aminoacylation"/>
    <property type="evidence" value="ECO:0007669"/>
    <property type="project" value="InterPro"/>
</dbReference>
<keyword evidence="4 8" id="KW-0067">ATP-binding</keyword>
<evidence type="ECO:0000256" key="1">
    <source>
        <dbReference type="ARBA" id="ARBA00013160"/>
    </source>
</evidence>
<comment type="similarity">
    <text evidence="8">Belongs to the class-I aminoacyl-tRNA synthetase family.</text>
</comment>
<keyword evidence="9" id="KW-0812">Transmembrane</keyword>
<accession>Q05FS0</accession>
<dbReference type="InterPro" id="IPR024088">
    <property type="entry name" value="Tyr-tRNA-ligase_bac-type"/>
</dbReference>
<dbReference type="HOGENOM" id="CLU_896265_0_0_6"/>
<gene>
    <name evidence="10" type="ordered locus">CRP_070</name>
</gene>
<keyword evidence="5 8" id="KW-0648">Protein biosynthesis</keyword>
<feature type="transmembrane region" description="Helical" evidence="9">
    <location>
        <begin position="37"/>
        <end position="57"/>
    </location>
</feature>
<dbReference type="PRINTS" id="PR01040">
    <property type="entry name" value="TRNASYNTHTYR"/>
</dbReference>
<protein>
    <recommendedName>
        <fullName evidence="1">tyrosine--tRNA ligase</fullName>
        <ecNumber evidence="1">6.1.1.1</ecNumber>
    </recommendedName>
</protein>
<evidence type="ECO:0000256" key="7">
    <source>
        <dbReference type="ARBA" id="ARBA00048248"/>
    </source>
</evidence>
<dbReference type="PANTHER" id="PTHR11766">
    <property type="entry name" value="TYROSYL-TRNA SYNTHETASE"/>
    <property type="match status" value="1"/>
</dbReference>
<dbReference type="PANTHER" id="PTHR11766:SF1">
    <property type="entry name" value="TYROSINE--TRNA LIGASE"/>
    <property type="match status" value="1"/>
</dbReference>
<keyword evidence="2 8" id="KW-0436">Ligase</keyword>
<dbReference type="OrthoDB" id="9804243at2"/>
<name>Q05FS0_CARRP</name>
<sequence length="325" mass="39330">MIYLNNIFEKIFIKNNNSKIIKFGIDPTFFSIHLGHLFIINYLFFLIYKKFIIIIIIGDYTTKFKKKINLKNLIINSICLKSQIKNILGEIDVVFNSIWYNKFNLCYFINLINLVSIKNYINKTLKNNLSKKISNYIYPTIQSYDSVFLKSGFEIGGLDQLLNIICGRIFQSKFNIKKQNIITLKILSINNIKISKSKNKHLLNAYKQIYNFKLLKLVFFNFKNYNKCVYKKTFFLNLVLLKKCKIFFFKKKIYFLNRNFISFYFKKIFNLKKFNFYKLIYNKNIIINKKILIKNVYFRKHIFNIKNYKILVYDKFYKFVLKKKK</sequence>
<proteinExistence type="inferred from homology"/>
<organism evidence="10 11">
    <name type="scientific">Carsonella ruddii (strain PV)</name>
    <dbReference type="NCBI Taxonomy" id="387662"/>
    <lineage>
        <taxon>Bacteria</taxon>
        <taxon>Pseudomonadati</taxon>
        <taxon>Pseudomonadota</taxon>
        <taxon>Gammaproteobacteria</taxon>
        <taxon>Oceanospirillales</taxon>
        <taxon>Halomonadaceae</taxon>
        <taxon>Zymobacter group</taxon>
        <taxon>Candidatus Carsonella</taxon>
    </lineage>
</organism>
<keyword evidence="3 8" id="KW-0547">Nucleotide-binding</keyword>
<keyword evidence="9" id="KW-1133">Transmembrane helix</keyword>
<dbReference type="GO" id="GO:0004831">
    <property type="term" value="F:tyrosine-tRNA ligase activity"/>
    <property type="evidence" value="ECO:0007669"/>
    <property type="project" value="UniProtKB-EC"/>
</dbReference>
<dbReference type="InterPro" id="IPR002305">
    <property type="entry name" value="aa-tRNA-synth_Ic"/>
</dbReference>
<dbReference type="InterPro" id="IPR002307">
    <property type="entry name" value="Tyr-tRNA-ligase"/>
</dbReference>
<dbReference type="SUPFAM" id="SSF52374">
    <property type="entry name" value="Nucleotidylyl transferase"/>
    <property type="match status" value="1"/>
</dbReference>
<comment type="catalytic activity">
    <reaction evidence="7">
        <text>tRNA(Tyr) + L-tyrosine + ATP = L-tyrosyl-tRNA(Tyr) + AMP + diphosphate + H(+)</text>
        <dbReference type="Rhea" id="RHEA:10220"/>
        <dbReference type="Rhea" id="RHEA-COMP:9706"/>
        <dbReference type="Rhea" id="RHEA-COMP:9707"/>
        <dbReference type="ChEBI" id="CHEBI:15378"/>
        <dbReference type="ChEBI" id="CHEBI:30616"/>
        <dbReference type="ChEBI" id="CHEBI:33019"/>
        <dbReference type="ChEBI" id="CHEBI:58315"/>
        <dbReference type="ChEBI" id="CHEBI:78442"/>
        <dbReference type="ChEBI" id="CHEBI:78536"/>
        <dbReference type="ChEBI" id="CHEBI:456215"/>
        <dbReference type="EC" id="6.1.1.1"/>
    </reaction>
</comment>
<dbReference type="STRING" id="387662.CRP_070"/>
<keyword evidence="9" id="KW-0472">Membrane</keyword>
<dbReference type="Gene3D" id="3.40.50.620">
    <property type="entry name" value="HUPs"/>
    <property type="match status" value="1"/>
</dbReference>
<dbReference type="AlphaFoldDB" id="Q05FS0"/>
<dbReference type="Proteomes" id="UP000000777">
    <property type="component" value="Chromosome"/>
</dbReference>
<dbReference type="InterPro" id="IPR014729">
    <property type="entry name" value="Rossmann-like_a/b/a_fold"/>
</dbReference>
<dbReference type="RefSeq" id="WP_011672293.1">
    <property type="nucleotide sequence ID" value="NC_008512.1"/>
</dbReference>
<dbReference type="EMBL" id="AP009180">
    <property type="protein sequence ID" value="BAF35101.1"/>
    <property type="molecule type" value="Genomic_DNA"/>
</dbReference>
<evidence type="ECO:0000256" key="8">
    <source>
        <dbReference type="RuleBase" id="RU363036"/>
    </source>
</evidence>
<keyword evidence="6 8" id="KW-0030">Aminoacyl-tRNA synthetase</keyword>
<evidence type="ECO:0000256" key="6">
    <source>
        <dbReference type="ARBA" id="ARBA00023146"/>
    </source>
</evidence>
<evidence type="ECO:0000313" key="10">
    <source>
        <dbReference type="EMBL" id="BAF35101.1"/>
    </source>
</evidence>
<evidence type="ECO:0000256" key="9">
    <source>
        <dbReference type="SAM" id="Phobius"/>
    </source>
</evidence>
<dbReference type="KEGG" id="crp:CRP_070"/>
<evidence type="ECO:0000256" key="4">
    <source>
        <dbReference type="ARBA" id="ARBA00022840"/>
    </source>
</evidence>
<evidence type="ECO:0000256" key="5">
    <source>
        <dbReference type="ARBA" id="ARBA00022917"/>
    </source>
</evidence>
<dbReference type="EC" id="6.1.1.1" evidence="1"/>
<evidence type="ECO:0000256" key="3">
    <source>
        <dbReference type="ARBA" id="ARBA00022741"/>
    </source>
</evidence>
<dbReference type="GO" id="GO:0005829">
    <property type="term" value="C:cytosol"/>
    <property type="evidence" value="ECO:0007669"/>
    <property type="project" value="TreeGrafter"/>
</dbReference>
<evidence type="ECO:0000256" key="2">
    <source>
        <dbReference type="ARBA" id="ARBA00022598"/>
    </source>
</evidence>
<reference evidence="10 11" key="1">
    <citation type="journal article" date="2006" name="Science">
        <title>The 160-kilobase genome of the bacterial endosymbiont Carsonella.</title>
        <authorList>
            <person name="Nakabachi A."/>
            <person name="Yamashita A."/>
            <person name="Toh H."/>
            <person name="Ishikawa H."/>
            <person name="Dunbar H."/>
            <person name="Moran N."/>
            <person name="Hattori M."/>
        </authorList>
    </citation>
    <scope>NUCLEOTIDE SEQUENCE [LARGE SCALE GENOMIC DNA]</scope>
    <source>
        <strain evidence="10 11">PV</strain>
    </source>
</reference>
<dbReference type="GO" id="GO:0005524">
    <property type="term" value="F:ATP binding"/>
    <property type="evidence" value="ECO:0007669"/>
    <property type="project" value="UniProtKB-KW"/>
</dbReference>